<dbReference type="AlphaFoldDB" id="A0A914QP71"/>
<evidence type="ECO:0000256" key="2">
    <source>
        <dbReference type="ARBA" id="ARBA00005375"/>
    </source>
</evidence>
<evidence type="ECO:0000256" key="5">
    <source>
        <dbReference type="ARBA" id="ARBA00022801"/>
    </source>
</evidence>
<dbReference type="Proteomes" id="UP000887578">
    <property type="component" value="Unplaced"/>
</dbReference>
<evidence type="ECO:0000256" key="3">
    <source>
        <dbReference type="ARBA" id="ARBA00012646"/>
    </source>
</evidence>
<dbReference type="WBParaSite" id="PDA_v2.g29175.t1">
    <property type="protein sequence ID" value="PDA_v2.g29175.t1"/>
    <property type="gene ID" value="PDA_v2.g29175"/>
</dbReference>
<dbReference type="Gene3D" id="3.40.50.1240">
    <property type="entry name" value="Phosphoglycerate mutase-like"/>
    <property type="match status" value="1"/>
</dbReference>
<protein>
    <recommendedName>
        <fullName evidence="3">acid phosphatase</fullName>
        <ecNumber evidence="3">3.1.3.2</ecNumber>
    </recommendedName>
</protein>
<keyword evidence="5" id="KW-0378">Hydrolase</keyword>
<keyword evidence="8" id="KW-1185">Reference proteome</keyword>
<dbReference type="CDD" id="cd07061">
    <property type="entry name" value="HP_HAP_like"/>
    <property type="match status" value="1"/>
</dbReference>
<dbReference type="PANTHER" id="PTHR11567:SF211">
    <property type="entry name" value="PROSTATIC ACID PHOSPHATASE"/>
    <property type="match status" value="1"/>
</dbReference>
<keyword evidence="6" id="KW-1015">Disulfide bond</keyword>
<comment type="catalytic activity">
    <reaction evidence="1">
        <text>a phosphate monoester + H2O = an alcohol + phosphate</text>
        <dbReference type="Rhea" id="RHEA:15017"/>
        <dbReference type="ChEBI" id="CHEBI:15377"/>
        <dbReference type="ChEBI" id="CHEBI:30879"/>
        <dbReference type="ChEBI" id="CHEBI:43474"/>
        <dbReference type="ChEBI" id="CHEBI:67140"/>
        <dbReference type="EC" id="3.1.3.2"/>
    </reaction>
</comment>
<comment type="similarity">
    <text evidence="2">Belongs to the histidine acid phosphatase family.</text>
</comment>
<dbReference type="InterPro" id="IPR000560">
    <property type="entry name" value="His_Pase_clade-2"/>
</dbReference>
<dbReference type="Pfam" id="PF00328">
    <property type="entry name" value="His_Phos_2"/>
    <property type="match status" value="1"/>
</dbReference>
<sequence length="198" mass="23075">MEQHVYLGRNRLKARYIDKYKFLSKYYDSHEIYVRSTDVNRTLTSAMSNMYGMYGENARPGLDYPNCTDCWPKGFIPIAIHTVPEDTDYTVNADAKNCTRQNDLQKLLQETPEFKQMEKDQQKLFENISSNAGEPIGPLELWKIADAMYIEKLHNLTFPHWLNQKWDGRPLFDVINDTSAIVERWINGLGKPFGRLST</sequence>
<organism evidence="8 9">
    <name type="scientific">Panagrolaimus davidi</name>
    <dbReference type="NCBI Taxonomy" id="227884"/>
    <lineage>
        <taxon>Eukaryota</taxon>
        <taxon>Metazoa</taxon>
        <taxon>Ecdysozoa</taxon>
        <taxon>Nematoda</taxon>
        <taxon>Chromadorea</taxon>
        <taxon>Rhabditida</taxon>
        <taxon>Tylenchina</taxon>
        <taxon>Panagrolaimomorpha</taxon>
        <taxon>Panagrolaimoidea</taxon>
        <taxon>Panagrolaimidae</taxon>
        <taxon>Panagrolaimus</taxon>
    </lineage>
</organism>
<evidence type="ECO:0000256" key="7">
    <source>
        <dbReference type="ARBA" id="ARBA00023180"/>
    </source>
</evidence>
<evidence type="ECO:0000256" key="6">
    <source>
        <dbReference type="ARBA" id="ARBA00023157"/>
    </source>
</evidence>
<evidence type="ECO:0000313" key="9">
    <source>
        <dbReference type="WBParaSite" id="PDA_v2.g29175.t1"/>
    </source>
</evidence>
<dbReference type="EC" id="3.1.3.2" evidence="3"/>
<name>A0A914QP71_9BILA</name>
<dbReference type="SUPFAM" id="SSF53254">
    <property type="entry name" value="Phosphoglycerate mutase-like"/>
    <property type="match status" value="1"/>
</dbReference>
<evidence type="ECO:0000256" key="1">
    <source>
        <dbReference type="ARBA" id="ARBA00000032"/>
    </source>
</evidence>
<keyword evidence="7" id="KW-0325">Glycoprotein</keyword>
<dbReference type="InterPro" id="IPR050645">
    <property type="entry name" value="Histidine_acid_phosphatase"/>
</dbReference>
<evidence type="ECO:0000256" key="4">
    <source>
        <dbReference type="ARBA" id="ARBA00022729"/>
    </source>
</evidence>
<accession>A0A914QP71</accession>
<reference evidence="9" key="1">
    <citation type="submission" date="2022-11" db="UniProtKB">
        <authorList>
            <consortium name="WormBaseParasite"/>
        </authorList>
    </citation>
    <scope>IDENTIFICATION</scope>
</reference>
<dbReference type="GO" id="GO:0003993">
    <property type="term" value="F:acid phosphatase activity"/>
    <property type="evidence" value="ECO:0007669"/>
    <property type="project" value="UniProtKB-EC"/>
</dbReference>
<dbReference type="PANTHER" id="PTHR11567">
    <property type="entry name" value="ACID PHOSPHATASE-RELATED"/>
    <property type="match status" value="1"/>
</dbReference>
<dbReference type="InterPro" id="IPR029033">
    <property type="entry name" value="His_PPase_superfam"/>
</dbReference>
<proteinExistence type="inferred from homology"/>
<evidence type="ECO:0000313" key="8">
    <source>
        <dbReference type="Proteomes" id="UP000887578"/>
    </source>
</evidence>
<keyword evidence="4" id="KW-0732">Signal</keyword>